<dbReference type="EMBL" id="QGKV02001556">
    <property type="protein sequence ID" value="KAF3520949.1"/>
    <property type="molecule type" value="Genomic_DNA"/>
</dbReference>
<reference evidence="4 5" key="1">
    <citation type="journal article" date="2020" name="BMC Genomics">
        <title>Intraspecific diversification of the crop wild relative Brassica cretica Lam. using demographic model selection.</title>
        <authorList>
            <person name="Kioukis A."/>
            <person name="Michalopoulou V.A."/>
            <person name="Briers L."/>
            <person name="Pirintsos S."/>
            <person name="Studholme D.J."/>
            <person name="Pavlidis P."/>
            <person name="Sarris P.F."/>
        </authorList>
    </citation>
    <scope>NUCLEOTIDE SEQUENCE [LARGE SCALE GENOMIC DNA]</scope>
    <source>
        <strain evidence="5">cv. PFS-1207/04</strain>
    </source>
</reference>
<dbReference type="Proteomes" id="UP000266723">
    <property type="component" value="Unassembled WGS sequence"/>
</dbReference>
<evidence type="ECO:0000256" key="2">
    <source>
        <dbReference type="ARBA" id="ARBA00022676"/>
    </source>
</evidence>
<evidence type="ECO:0000256" key="1">
    <source>
        <dbReference type="ARBA" id="ARBA00009995"/>
    </source>
</evidence>
<accession>A0ABQ7B407</accession>
<dbReference type="PANTHER" id="PTHR11926">
    <property type="entry name" value="GLUCOSYL/GLUCURONOSYL TRANSFERASES"/>
    <property type="match status" value="1"/>
</dbReference>
<dbReference type="Gene3D" id="3.40.50.2000">
    <property type="entry name" value="Glycogen Phosphorylase B"/>
    <property type="match status" value="1"/>
</dbReference>
<feature type="region of interest" description="Disordered" evidence="3">
    <location>
        <begin position="1"/>
        <end position="31"/>
    </location>
</feature>
<feature type="compositionally biased region" description="Basic and acidic residues" evidence="3">
    <location>
        <begin position="21"/>
        <end position="31"/>
    </location>
</feature>
<keyword evidence="2" id="KW-0808">Transferase</keyword>
<proteinExistence type="inferred from homology"/>
<protein>
    <submittedName>
        <fullName evidence="4">Uncharacterized protein</fullName>
    </submittedName>
</protein>
<keyword evidence="2" id="KW-0328">Glycosyltransferase</keyword>
<comment type="caution">
    <text evidence="4">The sequence shown here is derived from an EMBL/GenBank/DDBJ whole genome shotgun (WGS) entry which is preliminary data.</text>
</comment>
<comment type="similarity">
    <text evidence="1">Belongs to the UDP-glycosyltransferase family.</text>
</comment>
<dbReference type="SUPFAM" id="SSF53756">
    <property type="entry name" value="UDP-Glycosyltransferase/glycogen phosphorylase"/>
    <property type="match status" value="1"/>
</dbReference>
<sequence length="114" mass="12716">MRRIEASLPKGRNGRSRSRRHRDDFSHERREGTASGIILNTARCLESSSLSWLQQKLGIPVYPLGPLHITASTNSSLLEEDMSCIEWLNKQKSRSVIYISLGSKGSYGDDVGVV</sequence>
<evidence type="ECO:0000313" key="5">
    <source>
        <dbReference type="Proteomes" id="UP000266723"/>
    </source>
</evidence>
<name>A0ABQ7B407_BRACR</name>
<evidence type="ECO:0000256" key="3">
    <source>
        <dbReference type="SAM" id="MobiDB-lite"/>
    </source>
</evidence>
<dbReference type="PANTHER" id="PTHR11926:SF1482">
    <property type="entry name" value="UDP-GLYCOSYLTRANSFERASE 76E5"/>
    <property type="match status" value="1"/>
</dbReference>
<keyword evidence="5" id="KW-1185">Reference proteome</keyword>
<evidence type="ECO:0000313" key="4">
    <source>
        <dbReference type="EMBL" id="KAF3520949.1"/>
    </source>
</evidence>
<gene>
    <name evidence="4" type="ORF">DY000_02058997</name>
</gene>
<organism evidence="4 5">
    <name type="scientific">Brassica cretica</name>
    <name type="common">Mustard</name>
    <dbReference type="NCBI Taxonomy" id="69181"/>
    <lineage>
        <taxon>Eukaryota</taxon>
        <taxon>Viridiplantae</taxon>
        <taxon>Streptophyta</taxon>
        <taxon>Embryophyta</taxon>
        <taxon>Tracheophyta</taxon>
        <taxon>Spermatophyta</taxon>
        <taxon>Magnoliopsida</taxon>
        <taxon>eudicotyledons</taxon>
        <taxon>Gunneridae</taxon>
        <taxon>Pentapetalae</taxon>
        <taxon>rosids</taxon>
        <taxon>malvids</taxon>
        <taxon>Brassicales</taxon>
        <taxon>Brassicaceae</taxon>
        <taxon>Brassiceae</taxon>
        <taxon>Brassica</taxon>
    </lineage>
</organism>